<evidence type="ECO:0000259" key="8">
    <source>
        <dbReference type="PROSITE" id="PS50928"/>
    </source>
</evidence>
<feature type="transmembrane region" description="Helical" evidence="7">
    <location>
        <begin position="12"/>
        <end position="35"/>
    </location>
</feature>
<name>A0A9X4KYF5_9BACL</name>
<evidence type="ECO:0000256" key="3">
    <source>
        <dbReference type="ARBA" id="ARBA00022475"/>
    </source>
</evidence>
<organism evidence="9 10">
    <name type="scientific">Cohnella rhizosphaerae</name>
    <dbReference type="NCBI Taxonomy" id="1457232"/>
    <lineage>
        <taxon>Bacteria</taxon>
        <taxon>Bacillati</taxon>
        <taxon>Bacillota</taxon>
        <taxon>Bacilli</taxon>
        <taxon>Bacillales</taxon>
        <taxon>Paenibacillaceae</taxon>
        <taxon>Cohnella</taxon>
    </lineage>
</organism>
<dbReference type="Proteomes" id="UP001153404">
    <property type="component" value="Unassembled WGS sequence"/>
</dbReference>
<keyword evidence="6 7" id="KW-0472">Membrane</keyword>
<feature type="transmembrane region" description="Helical" evidence="7">
    <location>
        <begin position="183"/>
        <end position="206"/>
    </location>
</feature>
<keyword evidence="3" id="KW-1003">Cell membrane</keyword>
<evidence type="ECO:0000256" key="6">
    <source>
        <dbReference type="ARBA" id="ARBA00023136"/>
    </source>
</evidence>
<accession>A0A9X4KYF5</accession>
<evidence type="ECO:0000256" key="7">
    <source>
        <dbReference type="RuleBase" id="RU363032"/>
    </source>
</evidence>
<keyword evidence="2 7" id="KW-0813">Transport</keyword>
<dbReference type="SUPFAM" id="SSF161098">
    <property type="entry name" value="MetI-like"/>
    <property type="match status" value="1"/>
</dbReference>
<feature type="transmembrane region" description="Helical" evidence="7">
    <location>
        <begin position="79"/>
        <end position="98"/>
    </location>
</feature>
<evidence type="ECO:0000256" key="2">
    <source>
        <dbReference type="ARBA" id="ARBA00022448"/>
    </source>
</evidence>
<dbReference type="EMBL" id="JAPDIA010000008">
    <property type="protein sequence ID" value="MDG0813540.1"/>
    <property type="molecule type" value="Genomic_DNA"/>
</dbReference>
<protein>
    <submittedName>
        <fullName evidence="9">Carbohydrate ABC transporter permease</fullName>
    </submittedName>
</protein>
<evidence type="ECO:0000256" key="4">
    <source>
        <dbReference type="ARBA" id="ARBA00022692"/>
    </source>
</evidence>
<dbReference type="InterPro" id="IPR000515">
    <property type="entry name" value="MetI-like"/>
</dbReference>
<dbReference type="Pfam" id="PF00528">
    <property type="entry name" value="BPD_transp_1"/>
    <property type="match status" value="1"/>
</dbReference>
<feature type="transmembrane region" description="Helical" evidence="7">
    <location>
        <begin position="142"/>
        <end position="162"/>
    </location>
</feature>
<keyword evidence="10" id="KW-1185">Reference proteome</keyword>
<dbReference type="PANTHER" id="PTHR43744">
    <property type="entry name" value="ABC TRANSPORTER PERMEASE PROTEIN MG189-RELATED-RELATED"/>
    <property type="match status" value="1"/>
</dbReference>
<comment type="caution">
    <text evidence="9">The sequence shown here is derived from an EMBL/GenBank/DDBJ whole genome shotgun (WGS) entry which is preliminary data.</text>
</comment>
<dbReference type="GO" id="GO:0055085">
    <property type="term" value="P:transmembrane transport"/>
    <property type="evidence" value="ECO:0007669"/>
    <property type="project" value="InterPro"/>
</dbReference>
<dbReference type="RefSeq" id="WP_277537540.1">
    <property type="nucleotide sequence ID" value="NZ_JAPDIA010000008.1"/>
</dbReference>
<dbReference type="AlphaFoldDB" id="A0A9X4KYF5"/>
<gene>
    <name evidence="9" type="ORF">OMP40_32800</name>
</gene>
<keyword evidence="4 7" id="KW-0812">Transmembrane</keyword>
<dbReference type="PROSITE" id="PS50928">
    <property type="entry name" value="ABC_TM1"/>
    <property type="match status" value="1"/>
</dbReference>
<comment type="subcellular location">
    <subcellularLocation>
        <location evidence="1 7">Cell membrane</location>
        <topology evidence="1 7">Multi-pass membrane protein</topology>
    </subcellularLocation>
</comment>
<comment type="similarity">
    <text evidence="7">Belongs to the binding-protein-dependent transport system permease family.</text>
</comment>
<dbReference type="CDD" id="cd06261">
    <property type="entry name" value="TM_PBP2"/>
    <property type="match status" value="1"/>
</dbReference>
<feature type="domain" description="ABC transmembrane type-1" evidence="8">
    <location>
        <begin position="75"/>
        <end position="277"/>
    </location>
</feature>
<reference evidence="9" key="1">
    <citation type="submission" date="2022-10" db="EMBL/GenBank/DDBJ databases">
        <title>Comparative genomic analysis of Cohnella hashimotonis sp. nov., isolated from the International Space Station.</title>
        <authorList>
            <person name="Simpson A."/>
            <person name="Venkateswaran K."/>
        </authorList>
    </citation>
    <scope>NUCLEOTIDE SEQUENCE</scope>
    <source>
        <strain evidence="9">DSM 28161</strain>
    </source>
</reference>
<dbReference type="Gene3D" id="1.10.3720.10">
    <property type="entry name" value="MetI-like"/>
    <property type="match status" value="1"/>
</dbReference>
<evidence type="ECO:0000256" key="5">
    <source>
        <dbReference type="ARBA" id="ARBA00022989"/>
    </source>
</evidence>
<proteinExistence type="inferred from homology"/>
<feature type="transmembrane region" description="Helical" evidence="7">
    <location>
        <begin position="258"/>
        <end position="277"/>
    </location>
</feature>
<sequence length="292" mass="32466">MVGKRSVGDHAFDIVNVLFLTAASFLFLFPVWFVAVSSLSSPAAVASGDVALWPKGFTWQAYELVLKDSRIWEAYANTLFYVGAGTLLNLIMTTLGAYPLSRRQLFGGSAIMAMIVFTMFFSGGLIPSYLNIRDLGLYNTRWVLIVPAAVSAFNLIVLRTFFQTIPESLIESAKIDGAQDIRVLWSVVLPLSKPGLAVMLLFYAVAHWNSWFSAMVYLQDRSLYPLQLVLREILIHAQTSELTANVPQQDVTQVSATIRYATIMIATLPILLLYPFLQKHFVKGVMIGALKE</sequence>
<keyword evidence="5 7" id="KW-1133">Transmembrane helix</keyword>
<dbReference type="GO" id="GO:0005886">
    <property type="term" value="C:plasma membrane"/>
    <property type="evidence" value="ECO:0007669"/>
    <property type="project" value="UniProtKB-SubCell"/>
</dbReference>
<evidence type="ECO:0000256" key="1">
    <source>
        <dbReference type="ARBA" id="ARBA00004651"/>
    </source>
</evidence>
<dbReference type="PANTHER" id="PTHR43744:SF9">
    <property type="entry name" value="POLYGALACTURONAN_RHAMNOGALACTURONAN TRANSPORT SYSTEM PERMEASE PROTEIN YTCP"/>
    <property type="match status" value="1"/>
</dbReference>
<feature type="transmembrane region" description="Helical" evidence="7">
    <location>
        <begin position="110"/>
        <end position="130"/>
    </location>
</feature>
<dbReference type="InterPro" id="IPR035906">
    <property type="entry name" value="MetI-like_sf"/>
</dbReference>
<evidence type="ECO:0000313" key="9">
    <source>
        <dbReference type="EMBL" id="MDG0813540.1"/>
    </source>
</evidence>
<evidence type="ECO:0000313" key="10">
    <source>
        <dbReference type="Proteomes" id="UP001153404"/>
    </source>
</evidence>